<dbReference type="Proteomes" id="UP001056384">
    <property type="component" value="Chromosome 13"/>
</dbReference>
<feature type="region of interest" description="Disordered" evidence="1">
    <location>
        <begin position="1"/>
        <end position="35"/>
    </location>
</feature>
<organism evidence="2 3">
    <name type="scientific">Septoria linicola</name>
    <dbReference type="NCBI Taxonomy" id="215465"/>
    <lineage>
        <taxon>Eukaryota</taxon>
        <taxon>Fungi</taxon>
        <taxon>Dikarya</taxon>
        <taxon>Ascomycota</taxon>
        <taxon>Pezizomycotina</taxon>
        <taxon>Dothideomycetes</taxon>
        <taxon>Dothideomycetidae</taxon>
        <taxon>Mycosphaerellales</taxon>
        <taxon>Mycosphaerellaceae</taxon>
        <taxon>Septoria</taxon>
    </lineage>
</organism>
<dbReference type="AlphaFoldDB" id="A0A9Q9B292"/>
<reference evidence="2" key="1">
    <citation type="submission" date="2022-06" db="EMBL/GenBank/DDBJ databases">
        <title>Complete genome sequences of two strains of the flax pathogen Septoria linicola.</title>
        <authorList>
            <person name="Lapalu N."/>
            <person name="Simon A."/>
            <person name="Demenou B."/>
            <person name="Paumier D."/>
            <person name="Guillot M.-P."/>
            <person name="Gout L."/>
            <person name="Valade R."/>
        </authorList>
    </citation>
    <scope>NUCLEOTIDE SEQUENCE</scope>
    <source>
        <strain evidence="2">SE15195</strain>
    </source>
</reference>
<evidence type="ECO:0000313" key="2">
    <source>
        <dbReference type="EMBL" id="USW59614.1"/>
    </source>
</evidence>
<name>A0A9Q9B292_9PEZI</name>
<proteinExistence type="predicted"/>
<evidence type="ECO:0000313" key="3">
    <source>
        <dbReference type="Proteomes" id="UP001056384"/>
    </source>
</evidence>
<evidence type="ECO:0000256" key="1">
    <source>
        <dbReference type="SAM" id="MobiDB-lite"/>
    </source>
</evidence>
<protein>
    <submittedName>
        <fullName evidence="2">Uncharacterized protein</fullName>
    </submittedName>
</protein>
<dbReference type="EMBL" id="CP099430">
    <property type="protein sequence ID" value="USW59614.1"/>
    <property type="molecule type" value="Genomic_DNA"/>
</dbReference>
<accession>A0A9Q9B292</accession>
<keyword evidence="3" id="KW-1185">Reference proteome</keyword>
<sequence>MFLKDNNDTAQRVYQSPLTIGVDQGPSSHARTNDKHAALRHHIPAPLILDKVQHVMRSSTSDNQDRRT</sequence>
<gene>
    <name evidence="2" type="ORF">Slin15195_G129330</name>
</gene>
<feature type="compositionally biased region" description="Polar residues" evidence="1">
    <location>
        <begin position="8"/>
        <end position="18"/>
    </location>
</feature>